<dbReference type="Proteomes" id="UP000295499">
    <property type="component" value="Unassembled WGS sequence"/>
</dbReference>
<sequence>MFDMSNVHMKFKYSAALLVFIFFSLAGIAQDYKSSIKQRFTAYSQHMKDREFNKALDFVPEAIFTVAPRAQMVALFEQLFNNKSMEVKLISFEIKEISNSRKIDSSYYAHIRYVSVISMKMNADTTESPNTKALRISMTKAAFANKFGSDHVAIDENTETYIITTPKRSWAISTNGQDGWKFVNVEPSQRIIMEKILPKELIEESLN</sequence>
<organism evidence="1 2">
    <name type="scientific">Pedobacter duraquae</name>
    <dbReference type="NCBI Taxonomy" id="425511"/>
    <lineage>
        <taxon>Bacteria</taxon>
        <taxon>Pseudomonadati</taxon>
        <taxon>Bacteroidota</taxon>
        <taxon>Sphingobacteriia</taxon>
        <taxon>Sphingobacteriales</taxon>
        <taxon>Sphingobacteriaceae</taxon>
        <taxon>Pedobacter</taxon>
    </lineage>
</organism>
<dbReference type="EMBL" id="SNWM01000001">
    <property type="protein sequence ID" value="TDO24545.1"/>
    <property type="molecule type" value="Genomic_DNA"/>
</dbReference>
<accession>A0A4R6IRQ9</accession>
<keyword evidence="2" id="KW-1185">Reference proteome</keyword>
<evidence type="ECO:0000313" key="2">
    <source>
        <dbReference type="Proteomes" id="UP000295499"/>
    </source>
</evidence>
<protein>
    <submittedName>
        <fullName evidence="1">Uncharacterized protein</fullName>
    </submittedName>
</protein>
<name>A0A4R6IRQ9_9SPHI</name>
<gene>
    <name evidence="1" type="ORF">CLV32_0834</name>
</gene>
<comment type="caution">
    <text evidence="1">The sequence shown here is derived from an EMBL/GenBank/DDBJ whole genome shotgun (WGS) entry which is preliminary data.</text>
</comment>
<reference evidence="1 2" key="1">
    <citation type="submission" date="2019-03" db="EMBL/GenBank/DDBJ databases">
        <title>Genomic Encyclopedia of Archaeal and Bacterial Type Strains, Phase II (KMG-II): from individual species to whole genera.</title>
        <authorList>
            <person name="Goeker M."/>
        </authorList>
    </citation>
    <scope>NUCLEOTIDE SEQUENCE [LARGE SCALE GENOMIC DNA]</scope>
    <source>
        <strain evidence="1 2">DSM 19034</strain>
    </source>
</reference>
<proteinExistence type="predicted"/>
<evidence type="ECO:0000313" key="1">
    <source>
        <dbReference type="EMBL" id="TDO24545.1"/>
    </source>
</evidence>
<dbReference type="AlphaFoldDB" id="A0A4R6IRQ9"/>